<feature type="region of interest" description="Disordered" evidence="1">
    <location>
        <begin position="54"/>
        <end position="135"/>
    </location>
</feature>
<feature type="compositionally biased region" description="Basic and acidic residues" evidence="1">
    <location>
        <begin position="119"/>
        <end position="135"/>
    </location>
</feature>
<evidence type="ECO:0000256" key="1">
    <source>
        <dbReference type="SAM" id="MobiDB-lite"/>
    </source>
</evidence>
<feature type="compositionally biased region" description="Polar residues" evidence="1">
    <location>
        <begin position="70"/>
        <end position="84"/>
    </location>
</feature>
<protein>
    <submittedName>
        <fullName evidence="2">Uncharacterized protein</fullName>
    </submittedName>
</protein>
<evidence type="ECO:0000313" key="3">
    <source>
        <dbReference type="Proteomes" id="UP001148786"/>
    </source>
</evidence>
<name>A0A9W8JZR6_9AGAR</name>
<accession>A0A9W8JZR6</accession>
<organism evidence="2 3">
    <name type="scientific">Agrocybe chaxingu</name>
    <dbReference type="NCBI Taxonomy" id="84603"/>
    <lineage>
        <taxon>Eukaryota</taxon>
        <taxon>Fungi</taxon>
        <taxon>Dikarya</taxon>
        <taxon>Basidiomycota</taxon>
        <taxon>Agaricomycotina</taxon>
        <taxon>Agaricomycetes</taxon>
        <taxon>Agaricomycetidae</taxon>
        <taxon>Agaricales</taxon>
        <taxon>Agaricineae</taxon>
        <taxon>Strophariaceae</taxon>
        <taxon>Agrocybe</taxon>
    </lineage>
</organism>
<reference evidence="2" key="1">
    <citation type="submission" date="2022-07" db="EMBL/GenBank/DDBJ databases">
        <title>Genome Sequence of Agrocybe chaxingu.</title>
        <authorList>
            <person name="Buettner E."/>
        </authorList>
    </citation>
    <scope>NUCLEOTIDE SEQUENCE</scope>
    <source>
        <strain evidence="2">MP-N11</strain>
    </source>
</reference>
<gene>
    <name evidence="2" type="ORF">NLJ89_g9569</name>
</gene>
<dbReference type="EMBL" id="JANKHO010001518">
    <property type="protein sequence ID" value="KAJ3500937.1"/>
    <property type="molecule type" value="Genomic_DNA"/>
</dbReference>
<sequence>MSSSPPHTLSVTPQNVALIRAIMTAVQALASLSSVILEETPNNYQYCGNCHRQSSARTAQTPHQRRTWSADGSYSNCSGRSSPSPVGRHRDPEWATVVPRNSHADSRERGEEEDFETSSLRDRGRLPDEKQWGRV</sequence>
<dbReference type="Proteomes" id="UP001148786">
    <property type="component" value="Unassembled WGS sequence"/>
</dbReference>
<proteinExistence type="predicted"/>
<comment type="caution">
    <text evidence="2">The sequence shown here is derived from an EMBL/GenBank/DDBJ whole genome shotgun (WGS) entry which is preliminary data.</text>
</comment>
<dbReference type="AlphaFoldDB" id="A0A9W8JZR6"/>
<evidence type="ECO:0000313" key="2">
    <source>
        <dbReference type="EMBL" id="KAJ3500937.1"/>
    </source>
</evidence>
<keyword evidence="3" id="KW-1185">Reference proteome</keyword>